<keyword evidence="1" id="KW-1133">Transmembrane helix</keyword>
<feature type="transmembrane region" description="Helical" evidence="1">
    <location>
        <begin position="90"/>
        <end position="110"/>
    </location>
</feature>
<dbReference type="Proteomes" id="UP000681722">
    <property type="component" value="Unassembled WGS sequence"/>
</dbReference>
<dbReference type="Proteomes" id="UP000682733">
    <property type="component" value="Unassembled WGS sequence"/>
</dbReference>
<evidence type="ECO:0000313" key="4">
    <source>
        <dbReference type="EMBL" id="CAF3865388.1"/>
    </source>
</evidence>
<dbReference type="EMBL" id="CAJNOK010013770">
    <property type="protein sequence ID" value="CAF1191652.1"/>
    <property type="molecule type" value="Genomic_DNA"/>
</dbReference>
<reference evidence="2" key="1">
    <citation type="submission" date="2021-02" db="EMBL/GenBank/DDBJ databases">
        <authorList>
            <person name="Nowell W R."/>
        </authorList>
    </citation>
    <scope>NUCLEOTIDE SEQUENCE</scope>
</reference>
<dbReference type="EMBL" id="CAJOBA010035298">
    <property type="protein sequence ID" value="CAF4002065.1"/>
    <property type="molecule type" value="Genomic_DNA"/>
</dbReference>
<feature type="transmembrane region" description="Helical" evidence="1">
    <location>
        <begin position="66"/>
        <end position="83"/>
    </location>
</feature>
<dbReference type="EMBL" id="CAJNOQ010005489">
    <property type="protein sequence ID" value="CAF1100442.1"/>
    <property type="molecule type" value="Genomic_DNA"/>
</dbReference>
<keyword evidence="6" id="KW-1185">Reference proteome</keyword>
<proteinExistence type="predicted"/>
<organism evidence="2 6">
    <name type="scientific">Didymodactylos carnosus</name>
    <dbReference type="NCBI Taxonomy" id="1234261"/>
    <lineage>
        <taxon>Eukaryota</taxon>
        <taxon>Metazoa</taxon>
        <taxon>Spiralia</taxon>
        <taxon>Gnathifera</taxon>
        <taxon>Rotifera</taxon>
        <taxon>Eurotatoria</taxon>
        <taxon>Bdelloidea</taxon>
        <taxon>Philodinida</taxon>
        <taxon>Philodinidae</taxon>
        <taxon>Didymodactylos</taxon>
    </lineage>
</organism>
<dbReference type="EMBL" id="CAJOBC010005488">
    <property type="protein sequence ID" value="CAF3865388.1"/>
    <property type="molecule type" value="Genomic_DNA"/>
</dbReference>
<protein>
    <submittedName>
        <fullName evidence="2">Uncharacterized protein</fullName>
    </submittedName>
</protein>
<sequence length="205" mass="24890">MSIIVQHNIRQIEEKLEPLLYESKFSSYFTLIEEKTKSKREQIALTVISIFLIYLTFGWYPNFIGSLIDLTYIVYACVCISYWKFPRRQFFHTLRLYWLLKSIFLLWLIIPRQFDYSHILYYNFIKSFILKPKYGQKNISSNLKFKRKRIVLTFLGMIILLFYLIFGWYIKCVGKFINFSYLICITVLAIENFHDKDDRQWLVQA</sequence>
<evidence type="ECO:0000313" key="2">
    <source>
        <dbReference type="EMBL" id="CAF1100442.1"/>
    </source>
</evidence>
<comment type="caution">
    <text evidence="2">The sequence shown here is derived from an EMBL/GenBank/DDBJ whole genome shotgun (WGS) entry which is preliminary data.</text>
</comment>
<feature type="transmembrane region" description="Helical" evidence="1">
    <location>
        <begin position="176"/>
        <end position="193"/>
    </location>
</feature>
<accession>A0A814NYZ6</accession>
<feature type="transmembrane region" description="Helical" evidence="1">
    <location>
        <begin position="43"/>
        <end position="60"/>
    </location>
</feature>
<feature type="transmembrane region" description="Helical" evidence="1">
    <location>
        <begin position="150"/>
        <end position="170"/>
    </location>
</feature>
<dbReference type="Proteomes" id="UP000677228">
    <property type="component" value="Unassembled WGS sequence"/>
</dbReference>
<evidence type="ECO:0000256" key="1">
    <source>
        <dbReference type="SAM" id="Phobius"/>
    </source>
</evidence>
<dbReference type="OrthoDB" id="10009287at2759"/>
<dbReference type="AlphaFoldDB" id="A0A814NYZ6"/>
<keyword evidence="1" id="KW-0472">Membrane</keyword>
<dbReference type="Proteomes" id="UP000663829">
    <property type="component" value="Unassembled WGS sequence"/>
</dbReference>
<evidence type="ECO:0000313" key="3">
    <source>
        <dbReference type="EMBL" id="CAF1191652.1"/>
    </source>
</evidence>
<name>A0A814NYZ6_9BILA</name>
<keyword evidence="1" id="KW-0812">Transmembrane</keyword>
<evidence type="ECO:0000313" key="5">
    <source>
        <dbReference type="EMBL" id="CAF4002065.1"/>
    </source>
</evidence>
<gene>
    <name evidence="2" type="ORF">GPM918_LOCUS18718</name>
    <name evidence="3" type="ORF">OVA965_LOCUS23539</name>
    <name evidence="4" type="ORF">SRO942_LOCUS18714</name>
    <name evidence="5" type="ORF">TMI583_LOCUS24257</name>
</gene>
<evidence type="ECO:0000313" key="6">
    <source>
        <dbReference type="Proteomes" id="UP000663829"/>
    </source>
</evidence>